<proteinExistence type="predicted"/>
<accession>A0A2N7W774</accession>
<dbReference type="Proteomes" id="UP000235347">
    <property type="component" value="Unassembled WGS sequence"/>
</dbReference>
<sequence>MSFLPQIFESNIADVVAPTIQNANAKARRQYGCLVQIGERATTKRARLNYFSYQSPISTVDFCMVDEPWADNVFTQPQSATDTISVTSMVLNRMYALVAEGAHKQAVAAAFARIEAAFADNDLDAVNDFLAYADVSRLSVRVLVAMIRSSSRASDHLYAWTRLLEAAKDKARADAQDVDRLFWGLN</sequence>
<dbReference type="EMBL" id="PNYB01000007">
    <property type="protein sequence ID" value="PMS25232.1"/>
    <property type="molecule type" value="Genomic_DNA"/>
</dbReference>
<name>A0A2N7W774_9BURK</name>
<evidence type="ECO:0000313" key="2">
    <source>
        <dbReference type="Proteomes" id="UP000235347"/>
    </source>
</evidence>
<dbReference type="AlphaFoldDB" id="A0A2N7W774"/>
<protein>
    <submittedName>
        <fullName evidence="1">Uncharacterized protein</fullName>
    </submittedName>
</protein>
<organism evidence="1 2">
    <name type="scientific">Trinickia soli</name>
    <dbReference type="NCBI Taxonomy" id="380675"/>
    <lineage>
        <taxon>Bacteria</taxon>
        <taxon>Pseudomonadati</taxon>
        <taxon>Pseudomonadota</taxon>
        <taxon>Betaproteobacteria</taxon>
        <taxon>Burkholderiales</taxon>
        <taxon>Burkholderiaceae</taxon>
        <taxon>Trinickia</taxon>
    </lineage>
</organism>
<evidence type="ECO:0000313" key="1">
    <source>
        <dbReference type="EMBL" id="PMS25232.1"/>
    </source>
</evidence>
<comment type="caution">
    <text evidence="1">The sequence shown here is derived from an EMBL/GenBank/DDBJ whole genome shotgun (WGS) entry which is preliminary data.</text>
</comment>
<keyword evidence="2" id="KW-1185">Reference proteome</keyword>
<reference evidence="1 2" key="1">
    <citation type="submission" date="2018-01" db="EMBL/GenBank/DDBJ databases">
        <title>Whole genome analyses suggest that Burkholderia sensu lato contains two further novel genera in the rhizoxinica-symbiotica group Mycetohabitans gen. nov., and Trinickia gen. nov.: implications for the evolution of diazotrophy and nodulation in the Burkholderiaceae.</title>
        <authorList>
            <person name="Estrada-de los Santos P."/>
            <person name="Palmer M."/>
            <person name="Chavez-Ramirez B."/>
            <person name="Beukes C."/>
            <person name="Steenkamp E.T."/>
            <person name="Hirsch A.M."/>
            <person name="Manyaka P."/>
            <person name="Maluk M."/>
            <person name="Lafos M."/>
            <person name="Crook M."/>
            <person name="Gross E."/>
            <person name="Simon M.F."/>
            <person name="Bueno dos Reis Junior F."/>
            <person name="Poole P.S."/>
            <person name="Venter S.N."/>
            <person name="James E.K."/>
        </authorList>
    </citation>
    <scope>NUCLEOTIDE SEQUENCE [LARGE SCALE GENOMIC DNA]</scope>
    <source>
        <strain evidence="1 2">GP25-8</strain>
    </source>
</reference>
<gene>
    <name evidence="1" type="ORF">C0Z19_09760</name>
</gene>